<accession>A0A250J307</accession>
<dbReference type="SUPFAM" id="SSF82171">
    <property type="entry name" value="DPP6 N-terminal domain-like"/>
    <property type="match status" value="1"/>
</dbReference>
<reference evidence="3 4" key="1">
    <citation type="submission" date="2017-06" db="EMBL/GenBank/DDBJ databases">
        <title>Sequencing and comparative analysis of myxobacterial genomes.</title>
        <authorList>
            <person name="Rupp O."/>
            <person name="Goesmann A."/>
            <person name="Sogaard-Andersen L."/>
        </authorList>
    </citation>
    <scope>NUCLEOTIDE SEQUENCE [LARGE SCALE GENOMIC DNA]</scope>
    <source>
        <strain evidence="3 4">DSM 52655</strain>
    </source>
</reference>
<evidence type="ECO:0000256" key="1">
    <source>
        <dbReference type="SAM" id="MobiDB-lite"/>
    </source>
</evidence>
<sequence>MPRRFLPLLVLLLSLTGCAFVTPRFEQNVQTDFVRADMRKLTTRTLELYYPARLRPSALRIAARVEDCVERLRLLPRPARSRSRVLVYLTGEDFNNAYVAPDYSSRPQQMVLPAHMSLELFNLLGFGPAELGAVGCHEAVHYVQMEQTGGLWGAVNTVTGGLFQPNTLTESWFLEGLAVHYEGRLGTHQGRPHSPVWRGFFEAAAQELGGDFHPGYLSPEHRRMDPFGGNYLIGSHFVEWLARTYGEERLWRLVEAQGTTLVPPVAVTLRFKAVYGSTLGTLFREFTESLARELPRRERPPSQRVLAPEVGYFARLAASPTDGALATVDVGRDAVPHLTVRERDGSPRFSRSLTQFLPGRRWISTHPLNMSGLSFSADGQSLFLVAADVDALGSYLSRVWRVDARTGEVVRTWEGIEGMGGGVTPDGQAYVFVHVQGDTANLVRLELATGARSPLTHFEGQVSLGPPAVSADGRVVFPRLTPRGWNLALLEADGSVRPLTDDAHFNYSPRWLDAGRIVFLREHAGRWQAHVLELAGGEPLRITDAPHLVMDVAPLGGSEVVFLNRHGFDFSLDAAPLVAPAPPEALAQAPAPALEPAQEAPPPESVPSSTPPLEHPLDILTDEPYSPLERFFLPELRAPYVYVLPDASTPGRFIGYGGLLLAGQDRLGFHQYALGVEADTRLRDPSITFDYGNALPAPWYLRLSGARVVQEGRRDLQASLSLSRTFWTTPVSFSLLGLRRDWYATSKRPGVRTSLIGPSASVSYFAGESTSYGGTQRGIGLALGAGVYPLAFDETRPFADVRAELSAYLPGLPFVRRDNLQLSLVGRVLPQAPEGLLQVGGVPLSSFALQRRQGPEDTRSVPLRLQPGLSFVETLRGYEDFALSARQVLIATARYRYRIIIDHGWTSFLWLAPSFFISQLEAEAFGTWARTDGRADHRAAGGALFLRTRFGQSIPVSLFYQYARRFDDGLGHLHLVGIAL</sequence>
<dbReference type="AlphaFoldDB" id="A0A250J307"/>
<dbReference type="PROSITE" id="PS51257">
    <property type="entry name" value="PROKAR_LIPOPROTEIN"/>
    <property type="match status" value="1"/>
</dbReference>
<evidence type="ECO:0000256" key="2">
    <source>
        <dbReference type="SAM" id="SignalP"/>
    </source>
</evidence>
<dbReference type="EMBL" id="CP022098">
    <property type="protein sequence ID" value="ATB38349.1"/>
    <property type="molecule type" value="Genomic_DNA"/>
</dbReference>
<gene>
    <name evidence="3" type="ORF">CYFUS_003783</name>
</gene>
<dbReference type="Proteomes" id="UP000217257">
    <property type="component" value="Chromosome"/>
</dbReference>
<protein>
    <recommendedName>
        <fullName evidence="5">Bacterial surface antigen (D15) domain-containing protein</fullName>
    </recommendedName>
</protein>
<keyword evidence="2" id="KW-0732">Signal</keyword>
<name>A0A250J307_9BACT</name>
<organism evidence="3 4">
    <name type="scientific">Cystobacter fuscus</name>
    <dbReference type="NCBI Taxonomy" id="43"/>
    <lineage>
        <taxon>Bacteria</taxon>
        <taxon>Pseudomonadati</taxon>
        <taxon>Myxococcota</taxon>
        <taxon>Myxococcia</taxon>
        <taxon>Myxococcales</taxon>
        <taxon>Cystobacterineae</taxon>
        <taxon>Archangiaceae</taxon>
        <taxon>Cystobacter</taxon>
    </lineage>
</organism>
<dbReference type="Gene3D" id="2.120.10.30">
    <property type="entry name" value="TolB, C-terminal domain"/>
    <property type="match status" value="2"/>
</dbReference>
<feature type="chain" id="PRO_5013100681" description="Bacterial surface antigen (D15) domain-containing protein" evidence="2">
    <location>
        <begin position="20"/>
        <end position="980"/>
    </location>
</feature>
<feature type="compositionally biased region" description="Pro residues" evidence="1">
    <location>
        <begin position="599"/>
        <end position="614"/>
    </location>
</feature>
<feature type="signal peptide" evidence="2">
    <location>
        <begin position="1"/>
        <end position="19"/>
    </location>
</feature>
<feature type="compositionally biased region" description="Low complexity" evidence="1">
    <location>
        <begin position="589"/>
        <end position="598"/>
    </location>
</feature>
<dbReference type="InterPro" id="IPR011042">
    <property type="entry name" value="6-blade_b-propeller_TolB-like"/>
</dbReference>
<dbReference type="RefSeq" id="WP_095986534.1">
    <property type="nucleotide sequence ID" value="NZ_CP022098.1"/>
</dbReference>
<dbReference type="KEGG" id="cfus:CYFUS_003783"/>
<evidence type="ECO:0000313" key="3">
    <source>
        <dbReference type="EMBL" id="ATB38349.1"/>
    </source>
</evidence>
<evidence type="ECO:0008006" key="5">
    <source>
        <dbReference type="Google" id="ProtNLM"/>
    </source>
</evidence>
<evidence type="ECO:0000313" key="4">
    <source>
        <dbReference type="Proteomes" id="UP000217257"/>
    </source>
</evidence>
<feature type="region of interest" description="Disordered" evidence="1">
    <location>
        <begin position="589"/>
        <end position="619"/>
    </location>
</feature>
<proteinExistence type="predicted"/>